<dbReference type="AlphaFoldDB" id="A0A5B9QM54"/>
<dbReference type="Proteomes" id="UP000323917">
    <property type="component" value="Chromosome"/>
</dbReference>
<protein>
    <recommendedName>
        <fullName evidence="3">DUF4261 domain-containing protein</fullName>
    </recommendedName>
</protein>
<keyword evidence="2" id="KW-1185">Reference proteome</keyword>
<reference evidence="1 2" key="1">
    <citation type="submission" date="2019-08" db="EMBL/GenBank/DDBJ databases">
        <title>Deep-cultivation of Planctomycetes and their phenomic and genomic characterization uncovers novel biology.</title>
        <authorList>
            <person name="Wiegand S."/>
            <person name="Jogler M."/>
            <person name="Boedeker C."/>
            <person name="Pinto D."/>
            <person name="Vollmers J."/>
            <person name="Rivas-Marin E."/>
            <person name="Kohn T."/>
            <person name="Peeters S.H."/>
            <person name="Heuer A."/>
            <person name="Rast P."/>
            <person name="Oberbeckmann S."/>
            <person name="Bunk B."/>
            <person name="Jeske O."/>
            <person name="Meyerdierks A."/>
            <person name="Storesund J.E."/>
            <person name="Kallscheuer N."/>
            <person name="Luecker S."/>
            <person name="Lage O.M."/>
            <person name="Pohl T."/>
            <person name="Merkel B.J."/>
            <person name="Hornburger P."/>
            <person name="Mueller R.-W."/>
            <person name="Bruemmer F."/>
            <person name="Labrenz M."/>
            <person name="Spormann A.M."/>
            <person name="Op den Camp H."/>
            <person name="Overmann J."/>
            <person name="Amann R."/>
            <person name="Jetten M.S.M."/>
            <person name="Mascher T."/>
            <person name="Medema M.H."/>
            <person name="Devos D.P."/>
            <person name="Kaster A.-K."/>
            <person name="Ovreas L."/>
            <person name="Rohde M."/>
            <person name="Galperin M.Y."/>
            <person name="Jogler C."/>
        </authorList>
    </citation>
    <scope>NUCLEOTIDE SEQUENCE [LARGE SCALE GENOMIC DNA]</scope>
    <source>
        <strain evidence="1 2">Pr1d</strain>
    </source>
</reference>
<evidence type="ECO:0000313" key="1">
    <source>
        <dbReference type="EMBL" id="QEG35083.1"/>
    </source>
</evidence>
<accession>A0A5B9QM54</accession>
<gene>
    <name evidence="1" type="ORF">Pr1d_23740</name>
</gene>
<dbReference type="KEGG" id="bgok:Pr1d_23740"/>
<evidence type="ECO:0000313" key="2">
    <source>
        <dbReference type="Proteomes" id="UP000323917"/>
    </source>
</evidence>
<evidence type="ECO:0008006" key="3">
    <source>
        <dbReference type="Google" id="ProtNLM"/>
    </source>
</evidence>
<dbReference type="EMBL" id="CP042913">
    <property type="protein sequence ID" value="QEG35083.1"/>
    <property type="molecule type" value="Genomic_DNA"/>
</dbReference>
<organism evidence="1 2">
    <name type="scientific">Bythopirellula goksoeyrii</name>
    <dbReference type="NCBI Taxonomy" id="1400387"/>
    <lineage>
        <taxon>Bacteria</taxon>
        <taxon>Pseudomonadati</taxon>
        <taxon>Planctomycetota</taxon>
        <taxon>Planctomycetia</taxon>
        <taxon>Pirellulales</taxon>
        <taxon>Lacipirellulaceae</taxon>
        <taxon>Bythopirellula</taxon>
    </lineage>
</organism>
<name>A0A5B9QM54_9BACT</name>
<sequence>MTSNSDSSSHGALRFDVTQFFEFKVKNWVFPSSQGLTIVRMRANDENLIDVPEVTLRIPGSWSGPEEFAERLPRGCDLTSDRLVLADGSSYELNALPADQEFAGVFASSCTKLPSETERKAIEDYKVNVCVTGRGGSIAAATELMAAGAAVIAAGGAGVFVDNSGIAHGASDWLTLRESADSGGVYWAFVSTVRANEELYSVGMHILGFREAIIPLTGNDEFDYRTLHSFLGYTAFSGNTLHEGEVVGDPVLPTFIVHSEPYDRFPEHAPMYNPYGQWRLTPFNSELN</sequence>
<proteinExistence type="predicted"/>